<dbReference type="RefSeq" id="WP_090811137.1">
    <property type="nucleotide sequence ID" value="NZ_FNKX01000003.1"/>
</dbReference>
<dbReference type="SUPFAM" id="SSF56281">
    <property type="entry name" value="Metallo-hydrolase/oxidoreductase"/>
    <property type="match status" value="1"/>
</dbReference>
<dbReference type="SMART" id="SM00849">
    <property type="entry name" value="Lactamase_B"/>
    <property type="match status" value="1"/>
</dbReference>
<dbReference type="AlphaFoldDB" id="A0A1H1KBY4"/>
<dbReference type="InterPro" id="IPR001279">
    <property type="entry name" value="Metallo-B-lactamas"/>
</dbReference>
<evidence type="ECO:0000313" key="3">
    <source>
        <dbReference type="Proteomes" id="UP000199365"/>
    </source>
</evidence>
<name>A0A1H1KBY4_9BURK</name>
<dbReference type="EMBL" id="FNKX01000003">
    <property type="protein sequence ID" value="SDR59592.1"/>
    <property type="molecule type" value="Genomic_DNA"/>
</dbReference>
<dbReference type="STRING" id="157910.SAMN05445850_6890"/>
<dbReference type="Proteomes" id="UP000199365">
    <property type="component" value="Unassembled WGS sequence"/>
</dbReference>
<accession>A0A1H1KBY4</accession>
<sequence>MKPIRNTDSASGEWYIDTACINCGASRHVAPGLIVERNDKSVFVRQPATPEEQLDAWRAVLVCPTASVRSETKQPRPNAAIFPQQITSGVWRCGFNARSSFGAHSYFAARPEGNLLIDSPRYAAELVKWFDGAGGIAHILLSHRDDVADADKYARQFGARVWIHREDVSAAPYATDLLDDGSALSIAAGVRAIPVPGHTRGSVAYQLDDRVLFSGDSLAWSPRQQDLVAFRDACWYSWTALTESLGKLAAYRFEWLLPGHGWHAHLQAAEMNARLLALVARMRKD</sequence>
<feature type="domain" description="Metallo-beta-lactamase" evidence="1">
    <location>
        <begin position="102"/>
        <end position="260"/>
    </location>
</feature>
<evidence type="ECO:0000259" key="1">
    <source>
        <dbReference type="SMART" id="SM00849"/>
    </source>
</evidence>
<protein>
    <submittedName>
        <fullName evidence="2">Glyoxylase, beta-lactamase superfamily II</fullName>
    </submittedName>
</protein>
<dbReference type="Pfam" id="PF14597">
    <property type="entry name" value="Lactamase_B_5"/>
    <property type="match status" value="1"/>
</dbReference>
<proteinExistence type="predicted"/>
<organism evidence="2 3">
    <name type="scientific">Paraburkholderia tuberum</name>
    <dbReference type="NCBI Taxonomy" id="157910"/>
    <lineage>
        <taxon>Bacteria</taxon>
        <taxon>Pseudomonadati</taxon>
        <taxon>Pseudomonadota</taxon>
        <taxon>Betaproteobacteria</taxon>
        <taxon>Burkholderiales</taxon>
        <taxon>Burkholderiaceae</taxon>
        <taxon>Paraburkholderia</taxon>
    </lineage>
</organism>
<dbReference type="PANTHER" id="PTHR42773">
    <property type="entry name" value="METALLO-BETA-LACTAMASE-RELATED"/>
    <property type="match status" value="1"/>
</dbReference>
<dbReference type="Gene3D" id="3.60.15.10">
    <property type="entry name" value="Ribonuclease Z/Hydroxyacylglutathione hydrolase-like"/>
    <property type="match status" value="1"/>
</dbReference>
<reference evidence="3" key="1">
    <citation type="submission" date="2016-10" db="EMBL/GenBank/DDBJ databases">
        <authorList>
            <person name="Varghese N."/>
            <person name="Submissions S."/>
        </authorList>
    </citation>
    <scope>NUCLEOTIDE SEQUENCE [LARGE SCALE GENOMIC DNA]</scope>
    <source>
        <strain evidence="3">DUS833</strain>
    </source>
</reference>
<dbReference type="PANTHER" id="PTHR42773:SF1">
    <property type="entry name" value="METALLO-BETA-LACTAMASE FAMILY PROTEIN"/>
    <property type="match status" value="1"/>
</dbReference>
<dbReference type="Pfam" id="PF13370">
    <property type="entry name" value="Fer4_13"/>
    <property type="match status" value="1"/>
</dbReference>
<keyword evidence="3" id="KW-1185">Reference proteome</keyword>
<evidence type="ECO:0000313" key="2">
    <source>
        <dbReference type="EMBL" id="SDR59592.1"/>
    </source>
</evidence>
<gene>
    <name evidence="2" type="ORF">SAMN05445850_6890</name>
</gene>
<dbReference type="InterPro" id="IPR036866">
    <property type="entry name" value="RibonucZ/Hydroxyglut_hydro"/>
</dbReference>
<dbReference type="CDD" id="cd07727">
    <property type="entry name" value="YmaE-like_MBL-fold"/>
    <property type="match status" value="1"/>
</dbReference>